<dbReference type="KEGG" id="bstg:WT74_29445"/>
<comment type="caution">
    <text evidence="1">The sequence shown here is derived from an EMBL/GenBank/DDBJ whole genome shotgun (WGS) entry which is preliminary data.</text>
</comment>
<accession>A0A104NKI4</accession>
<proteinExistence type="predicted"/>
<gene>
    <name evidence="1" type="ORF">WT44_18655</name>
</gene>
<dbReference type="EMBL" id="LPHB01000053">
    <property type="protein sequence ID" value="KWA59587.1"/>
    <property type="molecule type" value="Genomic_DNA"/>
</dbReference>
<evidence type="ECO:0000313" key="1">
    <source>
        <dbReference type="EMBL" id="KWA59587.1"/>
    </source>
</evidence>
<dbReference type="AlphaFoldDB" id="A0A104NKI4"/>
<organism evidence="1">
    <name type="scientific">Burkholderia stagnalis</name>
    <dbReference type="NCBI Taxonomy" id="1503054"/>
    <lineage>
        <taxon>Bacteria</taxon>
        <taxon>Pseudomonadati</taxon>
        <taxon>Pseudomonadota</taxon>
        <taxon>Betaproteobacteria</taxon>
        <taxon>Burkholderiales</taxon>
        <taxon>Burkholderiaceae</taxon>
        <taxon>Burkholderia</taxon>
        <taxon>Burkholderia cepacia complex</taxon>
    </lineage>
</organism>
<protein>
    <submittedName>
        <fullName evidence="1">Uncharacterized protein</fullName>
    </submittedName>
</protein>
<sequence>MATKALRFPHIGANGKKETAMSNVLSRWILIGCDAYDEYVFVPWLDRSVYQRTVALRRVCLA</sequence>
<reference evidence="1 2" key="1">
    <citation type="submission" date="2015-11" db="EMBL/GenBank/DDBJ databases">
        <title>Expanding the genomic diversity of Burkholderia species for the development of highly accurate diagnostics.</title>
        <authorList>
            <person name="Sahl J."/>
            <person name="Keim P."/>
            <person name="Wagner D."/>
        </authorList>
    </citation>
    <scope>NUCLEOTIDE SEQUENCE [LARGE SCALE GENOMIC DNA]</scope>
    <source>
        <strain evidence="1 2">MSMB1960WGS</strain>
    </source>
</reference>
<name>A0A104NKI4_9BURK</name>
<dbReference type="Proteomes" id="UP000068603">
    <property type="component" value="Unassembled WGS sequence"/>
</dbReference>
<evidence type="ECO:0000313" key="2">
    <source>
        <dbReference type="Proteomes" id="UP000068603"/>
    </source>
</evidence>